<dbReference type="PROSITE" id="PS50931">
    <property type="entry name" value="HTH_LYSR"/>
    <property type="match status" value="1"/>
</dbReference>
<name>A0ABS6WT51_9HYPH</name>
<gene>
    <name evidence="6" type="ORF">KY465_16895</name>
</gene>
<keyword evidence="3" id="KW-0010">Activator</keyword>
<evidence type="ECO:0000313" key="6">
    <source>
        <dbReference type="EMBL" id="MBW3098960.1"/>
    </source>
</evidence>
<organism evidence="6 7">
    <name type="scientific">Pseudohoeflea coraliihabitans</name>
    <dbReference type="NCBI Taxonomy" id="2860393"/>
    <lineage>
        <taxon>Bacteria</taxon>
        <taxon>Pseudomonadati</taxon>
        <taxon>Pseudomonadota</taxon>
        <taxon>Alphaproteobacteria</taxon>
        <taxon>Hyphomicrobiales</taxon>
        <taxon>Rhizobiaceae</taxon>
        <taxon>Pseudohoeflea</taxon>
    </lineage>
</organism>
<sequence length="312" mass="34366">MDSRQLRYFREIIDSGSMSGAARNLGIAQPSLSQLVRNLEAVLGTELLVRSARGIAPTEAGERLHLHACAIEAMIEEAQRDVVDIGAEPSGRVAFGMTPSISMALSIPMAETIRVEMPKVQFTATEAMSGHLREWVLKGEIDMALLYDNTNIGECASSELLIEDLWIYAASDCWPFESAPGEPVTFAQVAETELVLPSERHGLRAYIDRVAQSERLTLNVPTEMDSLPQIKALVARGSGHTILSPAAVHDLVSAGTLVGAPIGEPRLRRSIYLVRSTNRVTRATRQTEDLCREVVRDLINRRLWQAELPRDE</sequence>
<evidence type="ECO:0000256" key="1">
    <source>
        <dbReference type="ARBA" id="ARBA00023015"/>
    </source>
</evidence>
<reference evidence="6" key="1">
    <citation type="submission" date="2021-07" db="EMBL/GenBank/DDBJ databases">
        <title>Pseudohoeflea marina sp. nov. a polyhydroxyalcanoate-producing bacterium.</title>
        <authorList>
            <person name="Zheng W."/>
            <person name="Yu S."/>
            <person name="Huang Y."/>
        </authorList>
    </citation>
    <scope>NUCLEOTIDE SEQUENCE</scope>
    <source>
        <strain evidence="6">DP4N28-3</strain>
    </source>
</reference>
<feature type="domain" description="HTH lysR-type" evidence="5">
    <location>
        <begin position="1"/>
        <end position="58"/>
    </location>
</feature>
<evidence type="ECO:0000313" key="7">
    <source>
        <dbReference type="Proteomes" id="UP001430804"/>
    </source>
</evidence>
<dbReference type="Pfam" id="PF00126">
    <property type="entry name" value="HTH_1"/>
    <property type="match status" value="1"/>
</dbReference>
<dbReference type="RefSeq" id="WP_219203254.1">
    <property type="nucleotide sequence ID" value="NZ_JAHWQX010000004.1"/>
</dbReference>
<accession>A0ABS6WT51</accession>
<dbReference type="EMBL" id="JAHWQX010000004">
    <property type="protein sequence ID" value="MBW3098960.1"/>
    <property type="molecule type" value="Genomic_DNA"/>
</dbReference>
<evidence type="ECO:0000256" key="2">
    <source>
        <dbReference type="ARBA" id="ARBA00023125"/>
    </source>
</evidence>
<dbReference type="InterPro" id="IPR005119">
    <property type="entry name" value="LysR_subst-bd"/>
</dbReference>
<keyword evidence="7" id="KW-1185">Reference proteome</keyword>
<dbReference type="InterPro" id="IPR000847">
    <property type="entry name" value="LysR_HTH_N"/>
</dbReference>
<keyword evidence="2" id="KW-0238">DNA-binding</keyword>
<dbReference type="PANTHER" id="PTHR30293:SF0">
    <property type="entry name" value="NITROGEN ASSIMILATION REGULATORY PROTEIN NAC"/>
    <property type="match status" value="1"/>
</dbReference>
<dbReference type="Proteomes" id="UP001430804">
    <property type="component" value="Unassembled WGS sequence"/>
</dbReference>
<evidence type="ECO:0000259" key="5">
    <source>
        <dbReference type="PROSITE" id="PS50931"/>
    </source>
</evidence>
<keyword evidence="4" id="KW-0804">Transcription</keyword>
<evidence type="ECO:0000256" key="4">
    <source>
        <dbReference type="ARBA" id="ARBA00023163"/>
    </source>
</evidence>
<evidence type="ECO:0000256" key="3">
    <source>
        <dbReference type="ARBA" id="ARBA00023159"/>
    </source>
</evidence>
<dbReference type="Pfam" id="PF03466">
    <property type="entry name" value="LysR_substrate"/>
    <property type="match status" value="1"/>
</dbReference>
<keyword evidence="1" id="KW-0805">Transcription regulation</keyword>
<proteinExistence type="predicted"/>
<protein>
    <submittedName>
        <fullName evidence="6">LysR family transcriptional regulator</fullName>
    </submittedName>
</protein>
<comment type="caution">
    <text evidence="6">The sequence shown here is derived from an EMBL/GenBank/DDBJ whole genome shotgun (WGS) entry which is preliminary data.</text>
</comment>
<dbReference type="PANTHER" id="PTHR30293">
    <property type="entry name" value="TRANSCRIPTIONAL REGULATORY PROTEIN NAC-RELATED"/>
    <property type="match status" value="1"/>
</dbReference>